<reference evidence="3" key="1">
    <citation type="submission" date="2022-06" db="EMBL/GenBank/DDBJ databases">
        <title>Genome sequence of Phormidium yuhuli AB48 isolated from an industrial photobioreactor environment.</title>
        <authorList>
            <person name="Qiu Y."/>
            <person name="Noonan A.J.C."/>
            <person name="Dofher K."/>
            <person name="Koch M."/>
            <person name="Kieft B."/>
            <person name="Lin X."/>
            <person name="Ziels R.M."/>
            <person name="Hallam S.J."/>
        </authorList>
    </citation>
    <scope>NUCLEOTIDE SEQUENCE</scope>
    <source>
        <strain evidence="3">AB48</strain>
    </source>
</reference>
<feature type="domain" description="STAS" evidence="2">
    <location>
        <begin position="1"/>
        <end position="89"/>
    </location>
</feature>
<dbReference type="CDD" id="cd07043">
    <property type="entry name" value="STAS_anti-anti-sigma_factors"/>
    <property type="match status" value="1"/>
</dbReference>
<dbReference type="InterPro" id="IPR036513">
    <property type="entry name" value="STAS_dom_sf"/>
</dbReference>
<dbReference type="Proteomes" id="UP001056708">
    <property type="component" value="Chromosome"/>
</dbReference>
<evidence type="ECO:0000313" key="3">
    <source>
        <dbReference type="EMBL" id="USR89456.1"/>
    </source>
</evidence>
<evidence type="ECO:0000256" key="1">
    <source>
        <dbReference type="SAM" id="MobiDB-lite"/>
    </source>
</evidence>
<feature type="compositionally biased region" description="Basic residues" evidence="1">
    <location>
        <begin position="101"/>
        <end position="111"/>
    </location>
</feature>
<feature type="region of interest" description="Disordered" evidence="1">
    <location>
        <begin position="93"/>
        <end position="141"/>
    </location>
</feature>
<sequence>MAIVLRPHGKLNAHGAAKLKQKLGQLLTKVPANQKTWIVDLGDVHHIDRNGLVSLIELRRQAEGACCNFVLRDVSESVRMTLDAAHLSERFTIQSELNPSNRRRRSPKPRPLHQSSPPEPGMRQQDSPDPCEASEMDVDGDVEISQIPQVTTSHGRFQSPVVSTSDPLYSKMTVNERQWTTWRQ</sequence>
<evidence type="ECO:0000313" key="4">
    <source>
        <dbReference type="Proteomes" id="UP001056708"/>
    </source>
</evidence>
<feature type="compositionally biased region" description="Acidic residues" evidence="1">
    <location>
        <begin position="132"/>
        <end position="141"/>
    </location>
</feature>
<accession>A0ABY5AM60</accession>
<gene>
    <name evidence="3" type="ORF">NEA10_11190</name>
</gene>
<proteinExistence type="predicted"/>
<protein>
    <submittedName>
        <fullName evidence="3">STAS domain-containing protein</fullName>
    </submittedName>
</protein>
<dbReference type="Gene3D" id="3.30.750.24">
    <property type="entry name" value="STAS domain"/>
    <property type="match status" value="1"/>
</dbReference>
<dbReference type="RefSeq" id="WP_252659965.1">
    <property type="nucleotide sequence ID" value="NZ_CP098611.1"/>
</dbReference>
<dbReference type="InterPro" id="IPR002645">
    <property type="entry name" value="STAS_dom"/>
</dbReference>
<evidence type="ECO:0000259" key="2">
    <source>
        <dbReference type="PROSITE" id="PS50801"/>
    </source>
</evidence>
<dbReference type="Pfam" id="PF01740">
    <property type="entry name" value="STAS"/>
    <property type="match status" value="1"/>
</dbReference>
<dbReference type="PROSITE" id="PS50801">
    <property type="entry name" value="STAS"/>
    <property type="match status" value="1"/>
</dbReference>
<name>A0ABY5AM60_9CYAN</name>
<organism evidence="3 4">
    <name type="scientific">Phormidium yuhuli AB48</name>
    <dbReference type="NCBI Taxonomy" id="2940671"/>
    <lineage>
        <taxon>Bacteria</taxon>
        <taxon>Bacillati</taxon>
        <taxon>Cyanobacteriota</taxon>
        <taxon>Cyanophyceae</taxon>
        <taxon>Oscillatoriophycideae</taxon>
        <taxon>Oscillatoriales</taxon>
        <taxon>Oscillatoriaceae</taxon>
        <taxon>Phormidium</taxon>
        <taxon>Phormidium yuhuli</taxon>
    </lineage>
</organism>
<dbReference type="EMBL" id="CP098611">
    <property type="protein sequence ID" value="USR89456.1"/>
    <property type="molecule type" value="Genomic_DNA"/>
</dbReference>
<dbReference type="SUPFAM" id="SSF52091">
    <property type="entry name" value="SpoIIaa-like"/>
    <property type="match status" value="1"/>
</dbReference>
<keyword evidence="4" id="KW-1185">Reference proteome</keyword>